<evidence type="ECO:0000256" key="3">
    <source>
        <dbReference type="ARBA" id="ARBA00022833"/>
    </source>
</evidence>
<evidence type="ECO:0000313" key="8">
    <source>
        <dbReference type="Proteomes" id="UP000440578"/>
    </source>
</evidence>
<dbReference type="GO" id="GO:0008270">
    <property type="term" value="F:zinc ion binding"/>
    <property type="evidence" value="ECO:0007669"/>
    <property type="project" value="UniProtKB-KW"/>
</dbReference>
<evidence type="ECO:0000256" key="2">
    <source>
        <dbReference type="ARBA" id="ARBA00022771"/>
    </source>
</evidence>
<gene>
    <name evidence="7" type="ORF">FJT64_001799</name>
</gene>
<proteinExistence type="predicted"/>
<feature type="compositionally biased region" description="Pro residues" evidence="5">
    <location>
        <begin position="403"/>
        <end position="412"/>
    </location>
</feature>
<protein>
    <recommendedName>
        <fullName evidence="6">BED-type domain-containing protein</fullName>
    </recommendedName>
</protein>
<evidence type="ECO:0000256" key="5">
    <source>
        <dbReference type="SAM" id="MobiDB-lite"/>
    </source>
</evidence>
<reference evidence="7 8" key="1">
    <citation type="submission" date="2019-07" db="EMBL/GenBank/DDBJ databases">
        <title>Draft genome assembly of a fouling barnacle, Amphibalanus amphitrite (Darwin, 1854): The first reference genome for Thecostraca.</title>
        <authorList>
            <person name="Kim W."/>
        </authorList>
    </citation>
    <scope>NUCLEOTIDE SEQUENCE [LARGE SCALE GENOMIC DNA]</scope>
    <source>
        <strain evidence="7">SNU_AA5</strain>
        <tissue evidence="7">Soma without cirri and trophi</tissue>
    </source>
</reference>
<keyword evidence="1" id="KW-0479">Metal-binding</keyword>
<evidence type="ECO:0000256" key="1">
    <source>
        <dbReference type="ARBA" id="ARBA00022723"/>
    </source>
</evidence>
<evidence type="ECO:0000313" key="7">
    <source>
        <dbReference type="EMBL" id="KAF0312083.1"/>
    </source>
</evidence>
<organism evidence="7 8">
    <name type="scientific">Amphibalanus amphitrite</name>
    <name type="common">Striped barnacle</name>
    <name type="synonym">Balanus amphitrite</name>
    <dbReference type="NCBI Taxonomy" id="1232801"/>
    <lineage>
        <taxon>Eukaryota</taxon>
        <taxon>Metazoa</taxon>
        <taxon>Ecdysozoa</taxon>
        <taxon>Arthropoda</taxon>
        <taxon>Crustacea</taxon>
        <taxon>Multicrustacea</taxon>
        <taxon>Cirripedia</taxon>
        <taxon>Thoracica</taxon>
        <taxon>Thoracicalcarea</taxon>
        <taxon>Balanomorpha</taxon>
        <taxon>Balanoidea</taxon>
        <taxon>Balanidae</taxon>
        <taxon>Amphibalaninae</taxon>
        <taxon>Amphibalanus</taxon>
    </lineage>
</organism>
<dbReference type="PANTHER" id="PTHR47510">
    <property type="entry name" value="REVERSE TRANSCRIPTASE DOMAIN-CONTAINING PROTEIN"/>
    <property type="match status" value="1"/>
</dbReference>
<dbReference type="GO" id="GO:0003677">
    <property type="term" value="F:DNA binding"/>
    <property type="evidence" value="ECO:0007669"/>
    <property type="project" value="InterPro"/>
</dbReference>
<keyword evidence="2 4" id="KW-0863">Zinc-finger</keyword>
<dbReference type="EMBL" id="VIIS01000192">
    <property type="protein sequence ID" value="KAF0312083.1"/>
    <property type="molecule type" value="Genomic_DNA"/>
</dbReference>
<feature type="region of interest" description="Disordered" evidence="5">
    <location>
        <begin position="387"/>
        <end position="445"/>
    </location>
</feature>
<dbReference type="InterPro" id="IPR003656">
    <property type="entry name" value="Znf_BED"/>
</dbReference>
<dbReference type="Proteomes" id="UP000440578">
    <property type="component" value="Unassembled WGS sequence"/>
</dbReference>
<keyword evidence="8" id="KW-1185">Reference proteome</keyword>
<comment type="caution">
    <text evidence="7">The sequence shown here is derived from an EMBL/GenBank/DDBJ whole genome shotgun (WGS) entry which is preliminary data.</text>
</comment>
<dbReference type="SMART" id="SM00614">
    <property type="entry name" value="ZnF_BED"/>
    <property type="match status" value="2"/>
</dbReference>
<accession>A0A6A4X1I7</accession>
<dbReference type="PANTHER" id="PTHR47510:SF3">
    <property type="entry name" value="ENDO_EXONUCLEASE_PHOSPHATASE DOMAIN-CONTAINING PROTEIN"/>
    <property type="match status" value="1"/>
</dbReference>
<evidence type="ECO:0000256" key="4">
    <source>
        <dbReference type="PROSITE-ProRule" id="PRU00027"/>
    </source>
</evidence>
<dbReference type="AlphaFoldDB" id="A0A6A4X1I7"/>
<name>A0A6A4X1I7_AMPAM</name>
<dbReference type="PROSITE" id="PS50808">
    <property type="entry name" value="ZF_BED"/>
    <property type="match status" value="1"/>
</dbReference>
<sequence>MTQLIDRPTHPLPTPAALDHIVTNIKIPAARVEVIETDISDHLPIAISAPVGRLRKLPVERTTRSWRHADWDAICLDLLLQDWTFLNTEGDINTMVEKFTATWWEVIDRHCPARTRRYRRAGCPWITDDPDLREAMAERDAAYRAWLDLRTPESRADFCRRRNSVKGRLARARREFLGRQLVTSDRRQFWSSLKRFFLTSDSAAPTSDSSQGELQARADSFNDFFSRLIASSSVTAGRAAIWARFWAAAEAEAVCRRCSSTIRYHRSSVSNLKRHLTRSHPGGWQPEPVPRYPRHHWSNSAAVRPAGVTDSLRSLDSLVTALAGSPAWSPAAARPARSAVRDFFSGDGQDRVCRLCGVAVRLNRQLSTSGLWSHMRHRHGETVRALGVRPPPCWQAPASPQHSRPPPPPPPDSKAWFTQSQAAAAAPERLTFRPPNSEGLGPNSA</sequence>
<feature type="domain" description="BED-type" evidence="6">
    <location>
        <begin position="236"/>
        <end position="281"/>
    </location>
</feature>
<dbReference type="OrthoDB" id="10249567at2759"/>
<keyword evidence="3" id="KW-0862">Zinc</keyword>
<dbReference type="Pfam" id="PF02892">
    <property type="entry name" value="zf-BED"/>
    <property type="match status" value="2"/>
</dbReference>
<evidence type="ECO:0000259" key="6">
    <source>
        <dbReference type="PROSITE" id="PS50808"/>
    </source>
</evidence>